<proteinExistence type="predicted"/>
<dbReference type="SUPFAM" id="SSF82689">
    <property type="entry name" value="Mechanosensitive channel protein MscS (YggB), C-terminal domain"/>
    <property type="match status" value="1"/>
</dbReference>
<feature type="coiled-coil region" evidence="1">
    <location>
        <begin position="191"/>
        <end position="218"/>
    </location>
</feature>
<evidence type="ECO:0008006" key="4">
    <source>
        <dbReference type="Google" id="ProtNLM"/>
    </source>
</evidence>
<keyword evidence="2" id="KW-1133">Transmembrane helix</keyword>
<feature type="transmembrane region" description="Helical" evidence="2">
    <location>
        <begin position="336"/>
        <end position="360"/>
    </location>
</feature>
<evidence type="ECO:0000256" key="2">
    <source>
        <dbReference type="SAM" id="Phobius"/>
    </source>
</evidence>
<evidence type="ECO:0000313" key="3">
    <source>
        <dbReference type="EMBL" id="VAX30664.1"/>
    </source>
</evidence>
<keyword evidence="2" id="KW-0472">Membrane</keyword>
<sequence>MISNLLPFTIMNDPAASGRGILQGVLFKNRDKPRGIKPTGGNELLSYNINHVELTLKTDTAFSRFRKQAKHFFAVTLILIFCSPGIGISQTEPRDTDNGIEQSRRHLLLITKGRLSLQREIDELFKQSTSKITTEKIEKKQAQLNLLELDFESRVTTLSFEDPSLNKLKKLDWIQEIEELTKPLLTAIRDLTEKPRLIQELKEKIDDLEIKLQRHQQATASISELTEDLENTPLPDTPEGKKFQSSIILLKEKFDPELVQLNLEEARANLADFFKTDESVVESAAKTIKEFFQTRGRNLLVTVLTFTGFWWVLSRLRRWILTRKFLTNRNSSIGKLFSAAYNFVVLLLCLFVGLACLYFFNDWLLITLIIMGIFFVLWTSRQWIPQFFEEIKLIVDLGTVREGQRLMWEGVPWLVREIRLHATLVNDRLQGGELILPLRQLIDMNSRPVVQGEPWFPTRLHDWVLLGDDCYGKIEYQTLEQVVINLKEGGALKYYSTEDFLSQNPVNISDGFEYSIEFGLDYEVQSKICDEIPVLFTSEIKRHLQLHFEGDEPNFYALEVLLDNAGASSLNLVVEVYVHGRCAPLYEECRREIITTLVRICNEHNLGIPFNQLTVHLPGQFSGKENLLPPSQEKPSEDRV</sequence>
<protein>
    <recommendedName>
        <fullName evidence="4">Mechanosensitive ion channel</fullName>
    </recommendedName>
</protein>
<feature type="transmembrane region" description="Helical" evidence="2">
    <location>
        <begin position="299"/>
        <end position="316"/>
    </location>
</feature>
<accession>A0A3B1D3B4</accession>
<name>A0A3B1D3B4_9ZZZZ</name>
<organism evidence="3">
    <name type="scientific">hydrothermal vent metagenome</name>
    <dbReference type="NCBI Taxonomy" id="652676"/>
    <lineage>
        <taxon>unclassified sequences</taxon>
        <taxon>metagenomes</taxon>
        <taxon>ecological metagenomes</taxon>
    </lineage>
</organism>
<reference evidence="3" key="1">
    <citation type="submission" date="2018-06" db="EMBL/GenBank/DDBJ databases">
        <authorList>
            <person name="Zhirakovskaya E."/>
        </authorList>
    </citation>
    <scope>NUCLEOTIDE SEQUENCE</scope>
</reference>
<dbReference type="AlphaFoldDB" id="A0A3B1D3B4"/>
<dbReference type="EMBL" id="UOGG01000123">
    <property type="protein sequence ID" value="VAX30664.1"/>
    <property type="molecule type" value="Genomic_DNA"/>
</dbReference>
<keyword evidence="2" id="KW-0812">Transmembrane</keyword>
<gene>
    <name evidence="3" type="ORF">MNBD_NITROSPINAE05-472</name>
</gene>
<evidence type="ECO:0000256" key="1">
    <source>
        <dbReference type="SAM" id="Coils"/>
    </source>
</evidence>
<dbReference type="GO" id="GO:0016020">
    <property type="term" value="C:membrane"/>
    <property type="evidence" value="ECO:0007669"/>
    <property type="project" value="InterPro"/>
</dbReference>
<keyword evidence="1" id="KW-0175">Coiled coil</keyword>
<dbReference type="InterPro" id="IPR011066">
    <property type="entry name" value="MscS_channel_C_sf"/>
</dbReference>
<feature type="transmembrane region" description="Helical" evidence="2">
    <location>
        <begin position="366"/>
        <end position="384"/>
    </location>
</feature>